<dbReference type="AlphaFoldDB" id="A0A820F2P2"/>
<gene>
    <name evidence="1" type="ORF">OTI717_LOCUS40670</name>
</gene>
<name>A0A820F2P2_9BILA</name>
<sequence>MDSVNNQWNERHMKSSLDDFPRSEICNYGLLVYHWLGPNNTSD</sequence>
<dbReference type="EMBL" id="CAJOAX010034260">
    <property type="protein sequence ID" value="CAF4258024.1"/>
    <property type="molecule type" value="Genomic_DNA"/>
</dbReference>
<reference evidence="1" key="1">
    <citation type="submission" date="2021-02" db="EMBL/GenBank/DDBJ databases">
        <authorList>
            <person name="Nowell W R."/>
        </authorList>
    </citation>
    <scope>NUCLEOTIDE SEQUENCE</scope>
</reference>
<evidence type="ECO:0000313" key="2">
    <source>
        <dbReference type="Proteomes" id="UP000663823"/>
    </source>
</evidence>
<protein>
    <submittedName>
        <fullName evidence="1">Uncharacterized protein</fullName>
    </submittedName>
</protein>
<accession>A0A820F2P2</accession>
<dbReference type="Proteomes" id="UP000663823">
    <property type="component" value="Unassembled WGS sequence"/>
</dbReference>
<comment type="caution">
    <text evidence="1">The sequence shown here is derived from an EMBL/GenBank/DDBJ whole genome shotgun (WGS) entry which is preliminary data.</text>
</comment>
<evidence type="ECO:0000313" key="1">
    <source>
        <dbReference type="EMBL" id="CAF4258024.1"/>
    </source>
</evidence>
<proteinExistence type="predicted"/>
<feature type="non-terminal residue" evidence="1">
    <location>
        <position position="43"/>
    </location>
</feature>
<organism evidence="1 2">
    <name type="scientific">Rotaria sordida</name>
    <dbReference type="NCBI Taxonomy" id="392033"/>
    <lineage>
        <taxon>Eukaryota</taxon>
        <taxon>Metazoa</taxon>
        <taxon>Spiralia</taxon>
        <taxon>Gnathifera</taxon>
        <taxon>Rotifera</taxon>
        <taxon>Eurotatoria</taxon>
        <taxon>Bdelloidea</taxon>
        <taxon>Philodinida</taxon>
        <taxon>Philodinidae</taxon>
        <taxon>Rotaria</taxon>
    </lineage>
</organism>